<feature type="region of interest" description="Disordered" evidence="1">
    <location>
        <begin position="10"/>
        <end position="77"/>
    </location>
</feature>
<feature type="compositionally biased region" description="Low complexity" evidence="1">
    <location>
        <begin position="18"/>
        <end position="36"/>
    </location>
</feature>
<dbReference type="PANTHER" id="PTHR35490">
    <property type="entry name" value="BACTERIOPHAGE N4 ADSORPTION B PROTEIN"/>
    <property type="match status" value="1"/>
</dbReference>
<proteinExistence type="predicted"/>
<dbReference type="AlphaFoldDB" id="A0AAV7FFV3"/>
<evidence type="ECO:0000256" key="2">
    <source>
        <dbReference type="SAM" id="Phobius"/>
    </source>
</evidence>
<keyword evidence="4" id="KW-1185">Reference proteome</keyword>
<organism evidence="3 4">
    <name type="scientific">Aristolochia fimbriata</name>
    <name type="common">White veined hardy Dutchman's pipe vine</name>
    <dbReference type="NCBI Taxonomy" id="158543"/>
    <lineage>
        <taxon>Eukaryota</taxon>
        <taxon>Viridiplantae</taxon>
        <taxon>Streptophyta</taxon>
        <taxon>Embryophyta</taxon>
        <taxon>Tracheophyta</taxon>
        <taxon>Spermatophyta</taxon>
        <taxon>Magnoliopsida</taxon>
        <taxon>Magnoliidae</taxon>
        <taxon>Piperales</taxon>
        <taxon>Aristolochiaceae</taxon>
        <taxon>Aristolochia</taxon>
    </lineage>
</organism>
<name>A0AAV7FFV3_ARIFI</name>
<evidence type="ECO:0000313" key="4">
    <source>
        <dbReference type="Proteomes" id="UP000825729"/>
    </source>
</evidence>
<evidence type="ECO:0000313" key="3">
    <source>
        <dbReference type="EMBL" id="KAG9460043.1"/>
    </source>
</evidence>
<dbReference type="Proteomes" id="UP000825729">
    <property type="component" value="Unassembled WGS sequence"/>
</dbReference>
<feature type="transmembrane region" description="Helical" evidence="2">
    <location>
        <begin position="380"/>
        <end position="401"/>
    </location>
</feature>
<dbReference type="EMBL" id="JAINDJ010000002">
    <property type="protein sequence ID" value="KAG9460043.1"/>
    <property type="molecule type" value="Genomic_DNA"/>
</dbReference>
<protein>
    <submittedName>
        <fullName evidence="3">Uncharacterized protein</fullName>
    </submittedName>
</protein>
<keyword evidence="2" id="KW-0472">Membrane</keyword>
<gene>
    <name evidence="3" type="ORF">H6P81_004551</name>
</gene>
<reference evidence="3 4" key="1">
    <citation type="submission" date="2021-07" db="EMBL/GenBank/DDBJ databases">
        <title>The Aristolochia fimbriata genome: insights into angiosperm evolution, floral development and chemical biosynthesis.</title>
        <authorList>
            <person name="Jiao Y."/>
        </authorList>
    </citation>
    <scope>NUCLEOTIDE SEQUENCE [LARGE SCALE GENOMIC DNA]</scope>
    <source>
        <strain evidence="3">IBCAS-2021</strain>
        <tissue evidence="3">Leaf</tissue>
    </source>
</reference>
<keyword evidence="2" id="KW-0812">Transmembrane</keyword>
<feature type="region of interest" description="Disordered" evidence="1">
    <location>
        <begin position="111"/>
        <end position="154"/>
    </location>
</feature>
<accession>A0AAV7FFV3</accession>
<comment type="caution">
    <text evidence="3">The sequence shown here is derived from an EMBL/GenBank/DDBJ whole genome shotgun (WGS) entry which is preliminary data.</text>
</comment>
<feature type="compositionally biased region" description="Basic and acidic residues" evidence="1">
    <location>
        <begin position="141"/>
        <end position="152"/>
    </location>
</feature>
<sequence>MPTFTAAALERLIDPGDTTTSHTKTKSSSLKQLKTQNGNNVPIPGKSSRLYFSPALYTTPDPTPVPDFPASSPSPYVYNRKRRDFSRRENPSLGAQTPCRAPVEEAISLQPQDHDQLSPNTPIVPEAAPSSASPPSSAHQPDGDEHRDRDDNLSSTQEFVYEPSGESHLKGCSDLDDDFFAPHASLSVVSDEGGNPTRDCWRYASDMSQSEFYDAREEFFSDGSSCHSSPSSDLNIEAELRAIRFSLLEEIRRRKLAEQAVADMCEQWHLIGQKMSELGISSDVVTNFEEMGPDVGLADQLCEEVVVARVVAEAVGRGCARAEWEAAAEAIVNSKNHEITRLRDKLQYYEAVNQEMSLRNQEIVETARQGRLRRKRRLRWMWTCIGTSFVFGASVLSYLYLPRPVPEESPLACEDSGQRGGYG</sequence>
<feature type="compositionally biased region" description="Low complexity" evidence="1">
    <location>
        <begin position="125"/>
        <end position="138"/>
    </location>
</feature>
<dbReference type="PANTHER" id="PTHR35490:SF3">
    <property type="entry name" value="(WILD MALAYSIAN BANANA) HYPOTHETICAL PROTEIN"/>
    <property type="match status" value="1"/>
</dbReference>
<evidence type="ECO:0000256" key="1">
    <source>
        <dbReference type="SAM" id="MobiDB-lite"/>
    </source>
</evidence>
<keyword evidence="2" id="KW-1133">Transmembrane helix</keyword>